<proteinExistence type="predicted"/>
<feature type="transmembrane region" description="Helical" evidence="1">
    <location>
        <begin position="30"/>
        <end position="48"/>
    </location>
</feature>
<evidence type="ECO:0000256" key="1">
    <source>
        <dbReference type="SAM" id="Phobius"/>
    </source>
</evidence>
<evidence type="ECO:0000313" key="3">
    <source>
        <dbReference type="Proteomes" id="UP000499080"/>
    </source>
</evidence>
<dbReference type="AlphaFoldDB" id="A0A4Y2JRC9"/>
<gene>
    <name evidence="2" type="ORF">AVEN_39894_1</name>
</gene>
<reference evidence="2 3" key="1">
    <citation type="journal article" date="2019" name="Sci. Rep.">
        <title>Orb-weaving spider Araneus ventricosus genome elucidates the spidroin gene catalogue.</title>
        <authorList>
            <person name="Kono N."/>
            <person name="Nakamura H."/>
            <person name="Ohtoshi R."/>
            <person name="Moran D.A.P."/>
            <person name="Shinohara A."/>
            <person name="Yoshida Y."/>
            <person name="Fujiwara M."/>
            <person name="Mori M."/>
            <person name="Tomita M."/>
            <person name="Arakawa K."/>
        </authorList>
    </citation>
    <scope>NUCLEOTIDE SEQUENCE [LARGE SCALE GENOMIC DNA]</scope>
</reference>
<keyword evidence="1" id="KW-1133">Transmembrane helix</keyword>
<dbReference type="Proteomes" id="UP000499080">
    <property type="component" value="Unassembled WGS sequence"/>
</dbReference>
<sequence>MSFHVDRIARVCVWYRVAANRVRLLSSDPFFLSLPTFVALLSLIALSVQHRTLASPQPFAALTSDILRAVAKRHVLRDSRSNYCVSRTKCAMFGNTM</sequence>
<dbReference type="EMBL" id="BGPR01003800">
    <property type="protein sequence ID" value="GBM92580.1"/>
    <property type="molecule type" value="Genomic_DNA"/>
</dbReference>
<protein>
    <submittedName>
        <fullName evidence="2">Uncharacterized protein</fullName>
    </submittedName>
</protein>
<comment type="caution">
    <text evidence="2">The sequence shown here is derived from an EMBL/GenBank/DDBJ whole genome shotgun (WGS) entry which is preliminary data.</text>
</comment>
<accession>A0A4Y2JRC9</accession>
<name>A0A4Y2JRC9_ARAVE</name>
<evidence type="ECO:0000313" key="2">
    <source>
        <dbReference type="EMBL" id="GBM92580.1"/>
    </source>
</evidence>
<organism evidence="2 3">
    <name type="scientific">Araneus ventricosus</name>
    <name type="common">Orbweaver spider</name>
    <name type="synonym">Epeira ventricosa</name>
    <dbReference type="NCBI Taxonomy" id="182803"/>
    <lineage>
        <taxon>Eukaryota</taxon>
        <taxon>Metazoa</taxon>
        <taxon>Ecdysozoa</taxon>
        <taxon>Arthropoda</taxon>
        <taxon>Chelicerata</taxon>
        <taxon>Arachnida</taxon>
        <taxon>Araneae</taxon>
        <taxon>Araneomorphae</taxon>
        <taxon>Entelegynae</taxon>
        <taxon>Araneoidea</taxon>
        <taxon>Araneidae</taxon>
        <taxon>Araneus</taxon>
    </lineage>
</organism>
<keyword evidence="1" id="KW-0812">Transmembrane</keyword>
<keyword evidence="3" id="KW-1185">Reference proteome</keyword>
<keyword evidence="1" id="KW-0472">Membrane</keyword>